<dbReference type="AlphaFoldDB" id="A0A6J5XGD0"/>
<dbReference type="EMBL" id="CAEKDK010000005">
    <property type="protein sequence ID" value="CAB4279489.1"/>
    <property type="molecule type" value="Genomic_DNA"/>
</dbReference>
<dbReference type="Proteomes" id="UP000507245">
    <property type="component" value="Unassembled WGS sequence"/>
</dbReference>
<protein>
    <submittedName>
        <fullName evidence="2">Uncharacterized protein</fullName>
    </submittedName>
</protein>
<reference evidence="2 3" key="2">
    <citation type="submission" date="2020-05" db="EMBL/GenBank/DDBJ databases">
        <authorList>
            <person name="Campoy J."/>
            <person name="Schneeberger K."/>
            <person name="Spophaly S."/>
        </authorList>
    </citation>
    <scope>NUCLEOTIDE SEQUENCE [LARGE SCALE GENOMIC DNA]</scope>
    <source>
        <strain evidence="2">PruArmRojPasFocal</strain>
    </source>
</reference>
<evidence type="ECO:0000313" key="1">
    <source>
        <dbReference type="EMBL" id="CAB4279489.1"/>
    </source>
</evidence>
<proteinExistence type="predicted"/>
<accession>A0A6J5XGD0</accession>
<dbReference type="Proteomes" id="UP000507222">
    <property type="component" value="Unassembled WGS sequence"/>
</dbReference>
<evidence type="ECO:0000313" key="4">
    <source>
        <dbReference type="Proteomes" id="UP000507245"/>
    </source>
</evidence>
<gene>
    <name evidence="1" type="ORF">CURHAP_LOCUS31762</name>
    <name evidence="2" type="ORF">ORAREDHAP_LOCUS31378</name>
</gene>
<organism evidence="2 4">
    <name type="scientific">Prunus armeniaca</name>
    <name type="common">Apricot</name>
    <name type="synonym">Armeniaca vulgaris</name>
    <dbReference type="NCBI Taxonomy" id="36596"/>
    <lineage>
        <taxon>Eukaryota</taxon>
        <taxon>Viridiplantae</taxon>
        <taxon>Streptophyta</taxon>
        <taxon>Embryophyta</taxon>
        <taxon>Tracheophyta</taxon>
        <taxon>Spermatophyta</taxon>
        <taxon>Magnoliopsida</taxon>
        <taxon>eudicotyledons</taxon>
        <taxon>Gunneridae</taxon>
        <taxon>Pentapetalae</taxon>
        <taxon>rosids</taxon>
        <taxon>fabids</taxon>
        <taxon>Rosales</taxon>
        <taxon>Rosaceae</taxon>
        <taxon>Amygdaloideae</taxon>
        <taxon>Amygdaleae</taxon>
        <taxon>Prunus</taxon>
    </lineage>
</organism>
<evidence type="ECO:0000313" key="2">
    <source>
        <dbReference type="EMBL" id="CAB4309948.1"/>
    </source>
</evidence>
<keyword evidence="4" id="KW-1185">Reference proteome</keyword>
<dbReference type="EMBL" id="CAEKKB010000005">
    <property type="protein sequence ID" value="CAB4309948.1"/>
    <property type="molecule type" value="Genomic_DNA"/>
</dbReference>
<reference evidence="4" key="1">
    <citation type="journal article" date="2020" name="Genome Biol.">
        <title>Gamete binning: chromosome-level and haplotype-resolved genome assembly enabled by high-throughput single-cell sequencing of gamete genomes.</title>
        <authorList>
            <person name="Campoy J.A."/>
            <person name="Sun H."/>
            <person name="Goel M."/>
            <person name="Jiao W.-B."/>
            <person name="Folz-Donahue K."/>
            <person name="Wang N."/>
            <person name="Rubio M."/>
            <person name="Liu C."/>
            <person name="Kukat C."/>
            <person name="Ruiz D."/>
            <person name="Huettel B."/>
            <person name="Schneeberger K."/>
        </authorList>
    </citation>
    <scope>NUCLEOTIDE SEQUENCE [LARGE SCALE GENOMIC DNA]</scope>
    <source>
        <strain evidence="4">cv. Rojo Pasion</strain>
    </source>
</reference>
<name>A0A6J5XGD0_PRUAR</name>
<sequence>MRRKKREGGGKVERPIKLLEETYFGVEMRGMGGKILGPKGMLILLLLPPKKLKLFPDLARIQCDELVHADPYEVMGQLYRQQLSCHAFLMKTNSSSCCGQRGPESP</sequence>
<evidence type="ECO:0000313" key="3">
    <source>
        <dbReference type="Proteomes" id="UP000507222"/>
    </source>
</evidence>